<organism evidence="2 3">
    <name type="scientific">Agrococcus baldri</name>
    <dbReference type="NCBI Taxonomy" id="153730"/>
    <lineage>
        <taxon>Bacteria</taxon>
        <taxon>Bacillati</taxon>
        <taxon>Actinomycetota</taxon>
        <taxon>Actinomycetes</taxon>
        <taxon>Micrococcales</taxon>
        <taxon>Microbacteriaceae</taxon>
        <taxon>Agrococcus</taxon>
    </lineage>
</organism>
<keyword evidence="3" id="KW-1185">Reference proteome</keyword>
<proteinExistence type="predicted"/>
<feature type="compositionally biased region" description="Basic and acidic residues" evidence="1">
    <location>
        <begin position="1"/>
        <end position="33"/>
    </location>
</feature>
<dbReference type="RefSeq" id="WP_146793794.1">
    <property type="nucleotide sequence ID" value="NZ_BJUU01000006.1"/>
</dbReference>
<dbReference type="Proteomes" id="UP000321749">
    <property type="component" value="Unassembled WGS sequence"/>
</dbReference>
<evidence type="ECO:0000313" key="3">
    <source>
        <dbReference type="Proteomes" id="UP000321749"/>
    </source>
</evidence>
<dbReference type="EMBL" id="BJUU01000006">
    <property type="protein sequence ID" value="GEK79942.1"/>
    <property type="molecule type" value="Genomic_DNA"/>
</dbReference>
<dbReference type="AlphaFoldDB" id="A0AA87RC48"/>
<feature type="compositionally biased region" description="Basic residues" evidence="1">
    <location>
        <begin position="86"/>
        <end position="97"/>
    </location>
</feature>
<feature type="compositionally biased region" description="Basic residues" evidence="1">
    <location>
        <begin position="34"/>
        <end position="49"/>
    </location>
</feature>
<comment type="caution">
    <text evidence="2">The sequence shown here is derived from an EMBL/GenBank/DDBJ whole genome shotgun (WGS) entry which is preliminary data.</text>
</comment>
<gene>
    <name evidence="2" type="ORF">ABA31_12930</name>
</gene>
<evidence type="ECO:0000256" key="1">
    <source>
        <dbReference type="SAM" id="MobiDB-lite"/>
    </source>
</evidence>
<sequence length="157" mass="18137">MRYPNRFHENTDHPQPEGERPEGGHSQRAEHERWHGRHPHGHGRFHRGGHGAGHEHEGRGARCHERERLGTAHDHERHGHEEHGRPGRHPRGGARRRPTLERSIVKSARRIRRADLTPEQLHRRIAATVSHADYVTTLRTLRRIGMELRGASETSGR</sequence>
<feature type="compositionally biased region" description="Basic and acidic residues" evidence="1">
    <location>
        <begin position="52"/>
        <end position="85"/>
    </location>
</feature>
<feature type="region of interest" description="Disordered" evidence="1">
    <location>
        <begin position="1"/>
        <end position="104"/>
    </location>
</feature>
<reference evidence="2 3" key="1">
    <citation type="submission" date="2019-07" db="EMBL/GenBank/DDBJ databases">
        <title>Whole genome shotgun sequence of Agrococcus baldri NBRC 103055.</title>
        <authorList>
            <person name="Hosoyama A."/>
            <person name="Uohara A."/>
            <person name="Ohji S."/>
            <person name="Ichikawa N."/>
        </authorList>
    </citation>
    <scope>NUCLEOTIDE SEQUENCE [LARGE SCALE GENOMIC DNA]</scope>
    <source>
        <strain evidence="2 3">NBRC 103055</strain>
    </source>
</reference>
<accession>A0AA87RC48</accession>
<evidence type="ECO:0000313" key="2">
    <source>
        <dbReference type="EMBL" id="GEK79942.1"/>
    </source>
</evidence>
<protein>
    <submittedName>
        <fullName evidence="2">Uncharacterized protein</fullName>
    </submittedName>
</protein>
<name>A0AA87RC48_9MICO</name>